<reference evidence="35 36" key="1">
    <citation type="submission" date="2019-01" db="EMBL/GenBank/DDBJ databases">
        <title>Draft Genome and Complete Hox-Cluster Characterization of the Sterlet Sturgeon (Acipenser ruthenus).</title>
        <authorList>
            <person name="Wei Q."/>
        </authorList>
    </citation>
    <scope>NUCLEOTIDE SEQUENCE [LARGE SCALE GENOMIC DNA]</scope>
    <source>
        <strain evidence="35">WHYD16114868_AA</strain>
        <tissue evidence="35">Blood</tissue>
    </source>
</reference>
<evidence type="ECO:0000256" key="23">
    <source>
        <dbReference type="ARBA" id="ARBA00054774"/>
    </source>
</evidence>
<accession>A0A444UFH9</accession>
<dbReference type="FunFam" id="2.60.40.10:FF:000142">
    <property type="entry name" value="V-set domain-containing T-cell activation inhibitor 1"/>
    <property type="match status" value="1"/>
</dbReference>
<evidence type="ECO:0000256" key="21">
    <source>
        <dbReference type="ARBA" id="ARBA00047933"/>
    </source>
</evidence>
<dbReference type="PRINTS" id="PR00747">
    <property type="entry name" value="GLYHDRLASE47"/>
</dbReference>
<comment type="catalytic activity">
    <reaction evidence="21">
        <text>RNA(n) + ATP = RNA(n)-3'-adenine ribonucleotide + diphosphate</text>
        <dbReference type="Rhea" id="RHEA:11332"/>
        <dbReference type="Rhea" id="RHEA-COMP:14527"/>
        <dbReference type="Rhea" id="RHEA-COMP:17347"/>
        <dbReference type="ChEBI" id="CHEBI:30616"/>
        <dbReference type="ChEBI" id="CHEBI:33019"/>
        <dbReference type="ChEBI" id="CHEBI:140395"/>
        <dbReference type="ChEBI" id="CHEBI:173115"/>
        <dbReference type="EC" id="2.7.7.19"/>
    </reaction>
    <physiologicalReaction direction="left-to-right" evidence="21">
        <dbReference type="Rhea" id="RHEA:11333"/>
    </physiologicalReaction>
</comment>
<evidence type="ECO:0000256" key="17">
    <source>
        <dbReference type="ARBA" id="ARBA00023180"/>
    </source>
</evidence>
<proteinExistence type="inferred from homology"/>
<dbReference type="Pfam" id="PF00630">
    <property type="entry name" value="Filamin"/>
    <property type="match status" value="1"/>
</dbReference>
<evidence type="ECO:0000259" key="33">
    <source>
        <dbReference type="PROSITE" id="PS50119"/>
    </source>
</evidence>
<dbReference type="InterPro" id="IPR053896">
    <property type="entry name" value="BTN3A2-like_Ig-C"/>
</dbReference>
<evidence type="ECO:0000313" key="35">
    <source>
        <dbReference type="EMBL" id="RXM33921.1"/>
    </source>
</evidence>
<comment type="catalytic activity">
    <reaction evidence="1">
        <text>S-ubiquitinyl-[E2 ubiquitin-conjugating enzyme]-L-cysteine + [acceptor protein]-L-lysine = [E2 ubiquitin-conjugating enzyme]-L-cysteine + N(6)-ubiquitinyl-[acceptor protein]-L-lysine.</text>
        <dbReference type="EC" id="2.3.2.27"/>
    </reaction>
</comment>
<dbReference type="PROSITE" id="PS50835">
    <property type="entry name" value="IG_LIKE"/>
    <property type="match status" value="1"/>
</dbReference>
<dbReference type="InterPro" id="IPR003599">
    <property type="entry name" value="Ig_sub"/>
</dbReference>
<evidence type="ECO:0000256" key="30">
    <source>
        <dbReference type="SAM" id="Coils"/>
    </source>
</evidence>
<evidence type="ECO:0000256" key="2">
    <source>
        <dbReference type="ARBA" id="ARBA00001913"/>
    </source>
</evidence>
<evidence type="ECO:0000256" key="15">
    <source>
        <dbReference type="ARBA" id="ARBA00023136"/>
    </source>
</evidence>
<evidence type="ECO:0000256" key="14">
    <source>
        <dbReference type="ARBA" id="ARBA00022968"/>
    </source>
</evidence>
<dbReference type="InterPro" id="IPR036026">
    <property type="entry name" value="Seven-hairpin_glycosidases"/>
</dbReference>
<evidence type="ECO:0000256" key="13">
    <source>
        <dbReference type="ARBA" id="ARBA00022837"/>
    </source>
</evidence>
<comment type="pathway">
    <text evidence="3">Protein modification; protein glycosylation.</text>
</comment>
<comment type="cofactor">
    <cofactor evidence="2">
        <name>Ca(2+)</name>
        <dbReference type="ChEBI" id="CHEBI:29108"/>
    </cofactor>
</comment>
<evidence type="ECO:0000256" key="12">
    <source>
        <dbReference type="ARBA" id="ARBA00022833"/>
    </source>
</evidence>
<dbReference type="InterPro" id="IPR036179">
    <property type="entry name" value="Ig-like_dom_sf"/>
</dbReference>
<dbReference type="InterPro" id="IPR050749">
    <property type="entry name" value="Glycosyl_Hydrolase_47"/>
</dbReference>
<dbReference type="Gene3D" id="1.50.10.10">
    <property type="match status" value="1"/>
</dbReference>
<dbReference type="SUPFAM" id="SSF57845">
    <property type="entry name" value="B-box zinc-binding domain"/>
    <property type="match status" value="1"/>
</dbReference>
<dbReference type="Pfam" id="PF22705">
    <property type="entry name" value="C2-set_3"/>
    <property type="match status" value="1"/>
</dbReference>
<evidence type="ECO:0000256" key="24">
    <source>
        <dbReference type="ARBA" id="ARBA00060399"/>
    </source>
</evidence>
<feature type="active site" description="Proton donor" evidence="25">
    <location>
        <position position="1167"/>
    </location>
</feature>
<evidence type="ECO:0000256" key="16">
    <source>
        <dbReference type="ARBA" id="ARBA00023157"/>
    </source>
</evidence>
<evidence type="ECO:0000259" key="34">
    <source>
        <dbReference type="PROSITE" id="PS50835"/>
    </source>
</evidence>
<keyword evidence="9" id="KW-0677">Repeat</keyword>
<evidence type="ECO:0000256" key="11">
    <source>
        <dbReference type="ARBA" id="ARBA00022801"/>
    </source>
</evidence>
<keyword evidence="14" id="KW-0735">Signal-anchor</keyword>
<evidence type="ECO:0000313" key="36">
    <source>
        <dbReference type="Proteomes" id="UP000289886"/>
    </source>
</evidence>
<evidence type="ECO:0000256" key="6">
    <source>
        <dbReference type="ARBA" id="ARBA00022679"/>
    </source>
</evidence>
<dbReference type="SMART" id="SM01153">
    <property type="entry name" value="DUF1693"/>
    <property type="match status" value="1"/>
</dbReference>
<gene>
    <name evidence="35" type="ORF">EOD39_5112</name>
</gene>
<keyword evidence="36" id="KW-1185">Reference proteome</keyword>
<dbReference type="GO" id="GO:1990817">
    <property type="term" value="F:poly(A) RNA polymerase activity"/>
    <property type="evidence" value="ECO:0007669"/>
    <property type="project" value="UniProtKB-EC"/>
</dbReference>
<keyword evidence="15 32" id="KW-0472">Membrane</keyword>
<evidence type="ECO:0000256" key="8">
    <source>
        <dbReference type="ARBA" id="ARBA00022729"/>
    </source>
</evidence>
<keyword evidence="8" id="KW-0732">Signal</keyword>
<evidence type="ECO:0000256" key="22">
    <source>
        <dbReference type="ARBA" id="ARBA00048605"/>
    </source>
</evidence>
<evidence type="ECO:0000256" key="3">
    <source>
        <dbReference type="ARBA" id="ARBA00004922"/>
    </source>
</evidence>
<keyword evidence="10 27" id="KW-0479">Metal-binding</keyword>
<dbReference type="Pfam" id="PF07686">
    <property type="entry name" value="V-set"/>
    <property type="match status" value="1"/>
</dbReference>
<dbReference type="Pfam" id="PF00643">
    <property type="entry name" value="zf-B_box"/>
    <property type="match status" value="1"/>
</dbReference>
<dbReference type="GO" id="GO:0070062">
    <property type="term" value="C:extracellular exosome"/>
    <property type="evidence" value="ECO:0007669"/>
    <property type="project" value="TreeGrafter"/>
</dbReference>
<dbReference type="GO" id="GO:0000139">
    <property type="term" value="C:Golgi membrane"/>
    <property type="evidence" value="ECO:0007669"/>
    <property type="project" value="TreeGrafter"/>
</dbReference>
<dbReference type="PROSITE" id="PS50194">
    <property type="entry name" value="FILAMIN_REPEAT"/>
    <property type="match status" value="1"/>
</dbReference>
<evidence type="ECO:0000256" key="7">
    <source>
        <dbReference type="ARBA" id="ARBA00022692"/>
    </source>
</evidence>
<evidence type="ECO:0000256" key="18">
    <source>
        <dbReference type="ARBA" id="ARBA00023295"/>
    </source>
</evidence>
<dbReference type="InterPro" id="IPR001298">
    <property type="entry name" value="Filamin/ABP280_rpt"/>
</dbReference>
<dbReference type="GO" id="GO:1903037">
    <property type="term" value="P:regulation of leukocyte cell-cell adhesion"/>
    <property type="evidence" value="ECO:0007669"/>
    <property type="project" value="UniProtKB-ARBA"/>
</dbReference>
<dbReference type="SMART" id="SM00502">
    <property type="entry name" value="BBC"/>
    <property type="match status" value="1"/>
</dbReference>
<comment type="catalytic activity">
    <reaction evidence="20">
        <text>N(4)-(alpha-D-Man-(1-&gt;2)-alpha-D-Man-(1-&gt;2)-alpha-D-Man-(1-&gt;3)-[alpha-D-Man-(1-&gt;3)-[alpha-D-Man-(1-&gt;2)-alpha-D-Man-(1-&gt;6)]-alpha-D-Man-(1-&gt;6)]-beta-D-Man-(1-&gt;4)-beta-D-GlcNAc-(1-&gt;4)-beta-D-GlcNAc)-L-asparaginyl-[protein] (N-glucan mannose isomer 8A1,2,3B1,3) + 3 H2O = N(4)-(alpha-D-Man-(1-&gt;3)-[alpha-D-Man-(1-&gt;3)-[alpha-D-Man-(1-&gt;6)]-alpha-D-Man-(1-&gt;6)]-beta-D-Man-(1-&gt;4)-beta-D-GlcNAc-(1-&gt;4)-beta-D-GlcNAc)-L-asparaginyl-[protein] (N-glucan mannose isomer 5A1,2) + 3 beta-D-mannose</text>
        <dbReference type="Rhea" id="RHEA:56028"/>
        <dbReference type="Rhea" id="RHEA-COMP:14358"/>
        <dbReference type="Rhea" id="RHEA-COMP:14367"/>
        <dbReference type="ChEBI" id="CHEBI:15377"/>
        <dbReference type="ChEBI" id="CHEBI:28563"/>
        <dbReference type="ChEBI" id="CHEBI:59087"/>
        <dbReference type="ChEBI" id="CHEBI:60628"/>
        <dbReference type="EC" id="3.2.1.113"/>
    </reaction>
</comment>
<comment type="similarity">
    <text evidence="5 29">Belongs to the glycosyl hydrolase 47 family.</text>
</comment>
<dbReference type="InterPro" id="IPR013783">
    <property type="entry name" value="Ig-like_fold"/>
</dbReference>
<evidence type="ECO:0000256" key="32">
    <source>
        <dbReference type="SAM" id="Phobius"/>
    </source>
</evidence>
<dbReference type="GO" id="GO:0005783">
    <property type="term" value="C:endoplasmic reticulum"/>
    <property type="evidence" value="ECO:0007669"/>
    <property type="project" value="TreeGrafter"/>
</dbReference>
<dbReference type="GO" id="GO:0008270">
    <property type="term" value="F:zinc ion binding"/>
    <property type="evidence" value="ECO:0007669"/>
    <property type="project" value="UniProtKB-KW"/>
</dbReference>
<feature type="transmembrane region" description="Helical" evidence="32">
    <location>
        <begin position="7"/>
        <end position="28"/>
    </location>
</feature>
<dbReference type="PROSITE" id="PS50119">
    <property type="entry name" value="ZF_BBOX"/>
    <property type="match status" value="1"/>
</dbReference>
<dbReference type="CDD" id="cd19785">
    <property type="entry name" value="Bbox2_TRIM45_C-X"/>
    <property type="match status" value="1"/>
</dbReference>
<dbReference type="InterPro" id="IPR012341">
    <property type="entry name" value="6hp_glycosidase-like_sf"/>
</dbReference>
<dbReference type="GO" id="GO:0050863">
    <property type="term" value="P:regulation of T cell activation"/>
    <property type="evidence" value="ECO:0007669"/>
    <property type="project" value="UniProtKB-ARBA"/>
</dbReference>
<dbReference type="SUPFAM" id="SSF48225">
    <property type="entry name" value="Seven-hairpin glycosidases"/>
    <property type="match status" value="1"/>
</dbReference>
<feature type="region of interest" description="Disordered" evidence="31">
    <location>
        <begin position="812"/>
        <end position="836"/>
    </location>
</feature>
<dbReference type="EC" id="3.2.1.-" evidence="29"/>
<feature type="domain" description="Ig-like" evidence="34">
    <location>
        <begin position="51"/>
        <end position="152"/>
    </location>
</feature>
<dbReference type="InterPro" id="IPR017868">
    <property type="entry name" value="Filamin/ABP280_repeat-like"/>
</dbReference>
<keyword evidence="7 32" id="KW-0812">Transmembrane</keyword>
<dbReference type="InterPro" id="IPR000315">
    <property type="entry name" value="Znf_B-box"/>
</dbReference>
<dbReference type="PANTHER" id="PTHR11742:SF40">
    <property type="entry name" value="MANNOSYL-OLIGOSACCHARIDE 1,2-ALPHA-MANNOSIDASE IB"/>
    <property type="match status" value="1"/>
</dbReference>
<dbReference type="CDD" id="cd19809">
    <property type="entry name" value="Bbox1_TRIM45_C-X"/>
    <property type="match status" value="1"/>
</dbReference>
<dbReference type="Gene3D" id="3.30.160.60">
    <property type="entry name" value="Classic Zinc Finger"/>
    <property type="match status" value="1"/>
</dbReference>
<dbReference type="EMBL" id="SCEB01214671">
    <property type="protein sequence ID" value="RXM33921.1"/>
    <property type="molecule type" value="Genomic_DNA"/>
</dbReference>
<dbReference type="GO" id="GO:0005975">
    <property type="term" value="P:carbohydrate metabolic process"/>
    <property type="evidence" value="ECO:0007669"/>
    <property type="project" value="InterPro"/>
</dbReference>
<evidence type="ECO:0000256" key="10">
    <source>
        <dbReference type="ARBA" id="ARBA00022771"/>
    </source>
</evidence>
<evidence type="ECO:0000256" key="28">
    <source>
        <dbReference type="PROSITE-ProRule" id="PRU00087"/>
    </source>
</evidence>
<dbReference type="InterPro" id="IPR007110">
    <property type="entry name" value="Ig-like_dom"/>
</dbReference>
<keyword evidence="18 29" id="KW-0326">Glycosidase</keyword>
<evidence type="ECO:0000256" key="31">
    <source>
        <dbReference type="SAM" id="MobiDB-lite"/>
    </source>
</evidence>
<comment type="subcellular location">
    <subcellularLocation>
        <location evidence="24">Endomembrane system</location>
        <topology evidence="24">Single-pass type II membrane protein</topology>
    </subcellularLocation>
</comment>
<evidence type="ECO:0000256" key="27">
    <source>
        <dbReference type="PROSITE-ProRule" id="PRU00024"/>
    </source>
</evidence>
<evidence type="ECO:0000256" key="1">
    <source>
        <dbReference type="ARBA" id="ARBA00000900"/>
    </source>
</evidence>
<dbReference type="SMART" id="SM00409">
    <property type="entry name" value="IG"/>
    <property type="match status" value="1"/>
</dbReference>
<sequence>MATIGQIIFGSMIAIIFILAGIIILILATSLGGNASSMVESRFKFPVGNLEGDVMLDCKFIAVDSGGKPVTTIMVTWEKEGLTGVIHKYASNVNQLQDQNPHYKDRTLMFPDQINNGNASLLLRNVQWDDEGSYTCSVSNSNGQGKVNVNLRVAAYSAPKFTMEATGQAATLKAVAQRWYPKPTVSWTDFNGANLTGETEFSNNSAGIFKVTSVLKTVKVDDSYECIIENALVKSVSNALVTECIQQLEQFSIQGKTAETLPEESYLRDQPSVTILCPVCDSEVDLPLAGVQGLTTDHLAVSEVFLESLLNEDCELVCDLCSEGTAEKRCDVCCVNLCEFCCQAHRRQKKTASHTTVRLQDLNGSSRIVKPIMCLMHPAEEVRLFCETCDRPVCRDCVVTGHRDHACDYAANVIHKHGDSVRELLKNVQPHVGVLERALSDIESVQQSVEVRADAVAEEVRVFAEGYIKAIEKHRDGLLNQLEELRVQKRNQLHLQRVQLEQILSDVKTGVDFTERLLTSGSDLEILMVKGVAVSRLKRLLEVGYNPHPAVDDGVHFLPQERAAQSGGFEVFGVIHTRAVEPAKCGISGEGFQVGRQGHPSEFTVICKDSAGEQMAKGGETVRISIVHKEKKDCVTKPAVQDNNDGTYRVSYTPQEAGTYTVWVCVTGQHIQGSPFVLVVRSKVRKHRGVFHCCTFCSSGGQKEARCGCGGTMPDSSKHKRFDLGLENVLIPHIDSIKEGKHPGGHIIHGQGGHDEHRHREDEEHLRNKIRADHERALEEAKEKLKKSREELRAEIQTEKNKVAQDLKKKDSKLLPPVPMPKLVGIHDGDPGDPDVKEKRDKIREMMKHAWDNYRQYGWGHNELKPLAKKGHSTNIFGNSQMGATIVDALDSLYIMGLRDEFKDGQEWIEKNLDFSVNAEVSVFEVNIRFIGGLLASYYLSGQEVFKIKAAQLAEKLLPAFNTPTGIPWAMVNLKSGVGRNWGWASAGSSILSEFGTLHMEFVHMSYLTGNPAYYNKVMHIRKQLQKMDRPNGLYPNYLNPRTGRWGQHHTSVGGLGDSFYEYLLKAWLMSDKADTEARKMYDDAIEAIEKHLIRKSNGGLTFIGEWKNGHLEKKMGHLTCFAGGMFALGADGSKGDKAGHYLQLGAEIAHTCHESYDRTVLKLGPEAFKFDSGLEAVAVRQNEKYYILRPEVIETYWYMWRFTHDPKYRQWGWEAAQAIEKHCRVSGGFSGVKDVYSSSPTFDDVQQSFFLAETLKFENLQDTKMAEIAILECRSRSVLSWEQVNRLNEVLTEAVPVHGRGNFPTLEIRLKDIVQIVRNRLDEKGIKVKDICLNGSTASHVLVEDNGWCYKDLDLIFRVDLPSETEFKIIKDVVLSALLDFLPEGVNKDKITSMTLKEAYVQKLVKVSTELDRWSLISLSNNNGRNVELKFVDSIRRQFEFSVDSFQIILDSLLFYYDCSENPMSKHFHPTVIGESVYGDFEVALDHLKNKLIATKNPEEIRGGGLLKYCNLLVRDFKPTDEEEFKNLERYMCSRFFIDFPDIVEQQRKLESYLQSHFIGEEKSKYDYLLILRRVVNESTVCLMGHERRQTLNLISLIAFRVLAEQNAIPDASSVTCYYQPAPYVRDLNFSNYYIASCNQSYPTWLPCS</sequence>
<evidence type="ECO:0000256" key="5">
    <source>
        <dbReference type="ARBA" id="ARBA00007658"/>
    </source>
</evidence>
<keyword evidence="16 26" id="KW-1015">Disulfide bond</keyword>
<dbReference type="Pfam" id="PF07984">
    <property type="entry name" value="NTP_transf_7"/>
    <property type="match status" value="1"/>
</dbReference>
<keyword evidence="30" id="KW-0175">Coiled coil</keyword>
<dbReference type="Gene3D" id="2.60.40.10">
    <property type="entry name" value="Immunoglobulins"/>
    <property type="match status" value="3"/>
</dbReference>
<feature type="compositionally biased region" description="Basic and acidic residues" evidence="31">
    <location>
        <begin position="825"/>
        <end position="836"/>
    </location>
</feature>
<protein>
    <recommendedName>
        <fullName evidence="29">alpha-1,2-Mannosidase</fullName>
        <ecNumber evidence="29">3.2.1.-</ecNumber>
    </recommendedName>
</protein>
<feature type="disulfide bond" evidence="26">
    <location>
        <begin position="1121"/>
        <end position="1153"/>
    </location>
</feature>
<dbReference type="GO" id="GO:0004571">
    <property type="term" value="F:mannosyl-oligosaccharide 1,2-alpha-mannosidase activity"/>
    <property type="evidence" value="ECO:0007669"/>
    <property type="project" value="UniProtKB-EC"/>
</dbReference>
<organism evidence="35 36">
    <name type="scientific">Acipenser ruthenus</name>
    <name type="common">Sterlet sturgeon</name>
    <dbReference type="NCBI Taxonomy" id="7906"/>
    <lineage>
        <taxon>Eukaryota</taxon>
        <taxon>Metazoa</taxon>
        <taxon>Chordata</taxon>
        <taxon>Craniata</taxon>
        <taxon>Vertebrata</taxon>
        <taxon>Euteleostomi</taxon>
        <taxon>Actinopterygii</taxon>
        <taxon>Chondrostei</taxon>
        <taxon>Acipenseriformes</taxon>
        <taxon>Acipenseridae</taxon>
        <taxon>Acipenser</taxon>
    </lineage>
</organism>
<keyword evidence="19" id="KW-0393">Immunoglobulin domain</keyword>
<feature type="active site" description="Proton donor" evidence="25">
    <location>
        <position position="925"/>
    </location>
</feature>
<comment type="catalytic activity">
    <reaction evidence="22">
        <text>N(4)-(alpha-D-Man-(1-&gt;2)-alpha-D-Man-(1-&gt;2)-alpha-D-Man-(1-&gt;3)-[alpha-D-Man-(1-&gt;2)-alpha-D-Man-(1-&gt;3)-[alpha-D-Man-(1-&gt;2)-alpha-D-Man-(1-&gt;6)]-alpha-D-Man-(1-&gt;6)]-beta-D-Man-(1-&gt;4)-beta-D-GlcNAc-(1-&gt;4)-beta-D-GlcNAc)-L-asparaginyl-[protein] (N-glucan mannose isomer 9A1,2,3B1,2,3) + 4 H2O = N(4)-(alpha-D-Man-(1-&gt;3)-[alpha-D-Man-(1-&gt;3)-[alpha-D-Man-(1-&gt;6)]-alpha-D-Man-(1-&gt;6)]-beta-D-Man-(1-&gt;4)-beta-D-GlcNAc-(1-&gt;4)-beta-D-GlcNAc)-L-asparaginyl-[protein] (N-glucan mannose isomer 5A1,2) + 4 beta-D-mannose</text>
        <dbReference type="Rhea" id="RHEA:56008"/>
        <dbReference type="Rhea" id="RHEA-COMP:14356"/>
        <dbReference type="Rhea" id="RHEA-COMP:14367"/>
        <dbReference type="ChEBI" id="CHEBI:15377"/>
        <dbReference type="ChEBI" id="CHEBI:28563"/>
        <dbReference type="ChEBI" id="CHEBI:59087"/>
        <dbReference type="ChEBI" id="CHEBI:139493"/>
        <dbReference type="EC" id="3.2.1.113"/>
    </reaction>
</comment>
<evidence type="ECO:0000256" key="20">
    <source>
        <dbReference type="ARBA" id="ARBA00047669"/>
    </source>
</evidence>
<dbReference type="GO" id="GO:0061630">
    <property type="term" value="F:ubiquitin protein ligase activity"/>
    <property type="evidence" value="ECO:0007669"/>
    <property type="project" value="UniProtKB-EC"/>
</dbReference>
<feature type="coiled-coil region" evidence="30">
    <location>
        <begin position="767"/>
        <end position="809"/>
    </location>
</feature>
<comment type="caution">
    <text evidence="35">The sequence shown here is derived from an EMBL/GenBank/DDBJ whole genome shotgun (WGS) entry which is preliminary data.</text>
</comment>
<evidence type="ECO:0000256" key="19">
    <source>
        <dbReference type="ARBA" id="ARBA00023319"/>
    </source>
</evidence>
<dbReference type="InterPro" id="IPR001382">
    <property type="entry name" value="Glyco_hydro_47"/>
</dbReference>
<evidence type="ECO:0000256" key="9">
    <source>
        <dbReference type="ARBA" id="ARBA00022737"/>
    </source>
</evidence>
<name>A0A444UFH9_ACIRT</name>
<dbReference type="InterPro" id="IPR012937">
    <property type="entry name" value="TET5"/>
</dbReference>
<feature type="domain" description="B box-type" evidence="33">
    <location>
        <begin position="369"/>
        <end position="405"/>
    </location>
</feature>
<dbReference type="InterPro" id="IPR013106">
    <property type="entry name" value="Ig_V-set"/>
</dbReference>
<keyword evidence="12" id="KW-0862">Zinc</keyword>
<dbReference type="SUPFAM" id="SSF48726">
    <property type="entry name" value="Immunoglobulin"/>
    <property type="match status" value="2"/>
</dbReference>
<feature type="repeat" description="Filamin" evidence="28">
    <location>
        <begin position="577"/>
        <end position="680"/>
    </location>
</feature>
<keyword evidence="10 27" id="KW-0863">Zinc-finger</keyword>
<comment type="function">
    <text evidence="23">Involved in the maturation of Asn-linked oligosaccharides. Progressively trim alpha-1,2-linked mannose residues from Man(9)GlcNAc(2) to produce Man(5)GlcNAc(2).</text>
</comment>
<feature type="active site" evidence="25">
    <location>
        <position position="1192"/>
    </location>
</feature>
<dbReference type="SMART" id="SM00557">
    <property type="entry name" value="IG_FLMN"/>
    <property type="match status" value="1"/>
</dbReference>
<keyword evidence="13" id="KW-0106">Calcium</keyword>
<evidence type="ECO:0000256" key="26">
    <source>
        <dbReference type="PIRSR" id="PIRSR601382-3"/>
    </source>
</evidence>
<dbReference type="PANTHER" id="PTHR11742">
    <property type="entry name" value="MANNOSYL-OLIGOSACCHARIDE ALPHA-1,2-MANNOSIDASE-RELATED"/>
    <property type="match status" value="1"/>
</dbReference>
<feature type="active site" evidence="25">
    <location>
        <position position="1058"/>
    </location>
</feature>
<keyword evidence="17" id="KW-0325">Glycoprotein</keyword>
<dbReference type="InterPro" id="IPR014756">
    <property type="entry name" value="Ig_E-set"/>
</dbReference>
<keyword evidence="32" id="KW-1133">Transmembrane helix</keyword>
<evidence type="ECO:0000256" key="4">
    <source>
        <dbReference type="ARBA" id="ARBA00007631"/>
    </source>
</evidence>
<dbReference type="Proteomes" id="UP000289886">
    <property type="component" value="Unassembled WGS sequence"/>
</dbReference>
<dbReference type="SUPFAM" id="SSF81296">
    <property type="entry name" value="E set domains"/>
    <property type="match status" value="1"/>
</dbReference>
<keyword evidence="6" id="KW-0808">Transferase</keyword>
<keyword evidence="11 29" id="KW-0378">Hydrolase</keyword>
<evidence type="ECO:0000256" key="29">
    <source>
        <dbReference type="RuleBase" id="RU361193"/>
    </source>
</evidence>
<dbReference type="InterPro" id="IPR003649">
    <property type="entry name" value="Bbox_C"/>
</dbReference>
<dbReference type="GO" id="GO:0005509">
    <property type="term" value="F:calcium ion binding"/>
    <property type="evidence" value="ECO:0007669"/>
    <property type="project" value="InterPro"/>
</dbReference>
<evidence type="ECO:0000256" key="25">
    <source>
        <dbReference type="PIRSR" id="PIRSR601382-1"/>
    </source>
</evidence>
<dbReference type="Pfam" id="PF01532">
    <property type="entry name" value="Glyco_hydro_47"/>
    <property type="match status" value="1"/>
</dbReference>
<comment type="similarity">
    <text evidence="4">Belongs to the TENT family.</text>
</comment>
<dbReference type="FunFam" id="1.50.10.10:FF:000002">
    <property type="entry name" value="alpha-1,2-Mannosidase"/>
    <property type="match status" value="1"/>
</dbReference>